<dbReference type="AlphaFoldDB" id="A0A1S4ERC2"/>
<name>A0A1S4ERC2_DIACI</name>
<accession>A0A1S4ERC2</accession>
<dbReference type="STRING" id="121845.A0A1S4ERC2"/>
<dbReference type="InterPro" id="IPR000953">
    <property type="entry name" value="Chromo/chromo_shadow_dom"/>
</dbReference>
<evidence type="ECO:0000256" key="2">
    <source>
        <dbReference type="ARBA" id="ARBA00023242"/>
    </source>
</evidence>
<dbReference type="SMART" id="SM00298">
    <property type="entry name" value="CHROMO"/>
    <property type="match status" value="1"/>
</dbReference>
<dbReference type="PROSITE" id="PS50013">
    <property type="entry name" value="CHROMO_2"/>
    <property type="match status" value="1"/>
</dbReference>
<dbReference type="InterPro" id="IPR017984">
    <property type="entry name" value="Chromo_dom_subgr"/>
</dbReference>
<keyword evidence="2" id="KW-0539">Nucleus</keyword>
<dbReference type="SUPFAM" id="SSF54160">
    <property type="entry name" value="Chromo domain-like"/>
    <property type="match status" value="1"/>
</dbReference>
<feature type="region of interest" description="Disordered" evidence="3">
    <location>
        <begin position="1"/>
        <end position="26"/>
    </location>
</feature>
<keyword evidence="5" id="KW-1185">Reference proteome</keyword>
<dbReference type="Gene3D" id="2.40.50.40">
    <property type="match status" value="1"/>
</dbReference>
<gene>
    <name evidence="6" type="primary">LOC103522714</name>
</gene>
<sequence>MSEETPAAPTSSTPPAEVAPEEEGAEFSVETILDKRIVNGKIEYLLKWKGYSDDDNTWEPEENLDCPDLIALFEEKRKRKDNEEKNLTLSPSKKDDKDENSLDAEKSESVAEVRPNFNFSQSQNVILL</sequence>
<dbReference type="InterPro" id="IPR016197">
    <property type="entry name" value="Chromo-like_dom_sf"/>
</dbReference>
<dbReference type="PROSITE" id="PS00598">
    <property type="entry name" value="CHROMO_1"/>
    <property type="match status" value="1"/>
</dbReference>
<dbReference type="CDD" id="cd18631">
    <property type="entry name" value="CD_HP1_like"/>
    <property type="match status" value="1"/>
</dbReference>
<dbReference type="Proteomes" id="UP000079169">
    <property type="component" value="Unplaced"/>
</dbReference>
<evidence type="ECO:0000313" key="5">
    <source>
        <dbReference type="Proteomes" id="UP000079169"/>
    </source>
</evidence>
<dbReference type="KEGG" id="dci:103522714"/>
<feature type="region of interest" description="Disordered" evidence="3">
    <location>
        <begin position="80"/>
        <end position="115"/>
    </location>
</feature>
<reference evidence="6" key="1">
    <citation type="submission" date="2025-08" db="UniProtKB">
        <authorList>
            <consortium name="RefSeq"/>
        </authorList>
    </citation>
    <scope>IDENTIFICATION</scope>
</reference>
<proteinExistence type="predicted"/>
<comment type="subcellular location">
    <subcellularLocation>
        <location evidence="1">Nucleus</location>
    </subcellularLocation>
</comment>
<dbReference type="RefSeq" id="XP_017304597.1">
    <property type="nucleotide sequence ID" value="XM_017449108.2"/>
</dbReference>
<protein>
    <submittedName>
        <fullName evidence="6">Chromobox protein homolog 1-like</fullName>
    </submittedName>
</protein>
<feature type="compositionally biased region" description="Low complexity" evidence="3">
    <location>
        <begin position="1"/>
        <end position="18"/>
    </location>
</feature>
<feature type="domain" description="Chromo" evidence="4">
    <location>
        <begin position="27"/>
        <end position="85"/>
    </location>
</feature>
<dbReference type="Pfam" id="PF00385">
    <property type="entry name" value="Chromo"/>
    <property type="match status" value="1"/>
</dbReference>
<dbReference type="GO" id="GO:0003682">
    <property type="term" value="F:chromatin binding"/>
    <property type="evidence" value="ECO:0007669"/>
    <property type="project" value="UniProtKB-ARBA"/>
</dbReference>
<dbReference type="PANTHER" id="PTHR22812">
    <property type="entry name" value="CHROMOBOX PROTEIN"/>
    <property type="match status" value="1"/>
</dbReference>
<feature type="compositionally biased region" description="Basic and acidic residues" evidence="3">
    <location>
        <begin position="80"/>
        <end position="111"/>
    </location>
</feature>
<dbReference type="InterPro" id="IPR023779">
    <property type="entry name" value="Chromodomain_CS"/>
</dbReference>
<dbReference type="GO" id="GO:0005634">
    <property type="term" value="C:nucleus"/>
    <property type="evidence" value="ECO:0007669"/>
    <property type="project" value="UniProtKB-SubCell"/>
</dbReference>
<dbReference type="PRINTS" id="PR00504">
    <property type="entry name" value="CHROMODOMAIN"/>
</dbReference>
<dbReference type="InterPro" id="IPR051219">
    <property type="entry name" value="Heterochromatin_chromo-domain"/>
</dbReference>
<dbReference type="GO" id="GO:0031507">
    <property type="term" value="P:heterochromatin formation"/>
    <property type="evidence" value="ECO:0007669"/>
    <property type="project" value="UniProtKB-ARBA"/>
</dbReference>
<organism evidence="5 6">
    <name type="scientific">Diaphorina citri</name>
    <name type="common">Asian citrus psyllid</name>
    <dbReference type="NCBI Taxonomy" id="121845"/>
    <lineage>
        <taxon>Eukaryota</taxon>
        <taxon>Metazoa</taxon>
        <taxon>Ecdysozoa</taxon>
        <taxon>Arthropoda</taxon>
        <taxon>Hexapoda</taxon>
        <taxon>Insecta</taxon>
        <taxon>Pterygota</taxon>
        <taxon>Neoptera</taxon>
        <taxon>Paraneoptera</taxon>
        <taxon>Hemiptera</taxon>
        <taxon>Sternorrhyncha</taxon>
        <taxon>Psylloidea</taxon>
        <taxon>Psyllidae</taxon>
        <taxon>Diaphorininae</taxon>
        <taxon>Diaphorina</taxon>
    </lineage>
</organism>
<evidence type="ECO:0000256" key="3">
    <source>
        <dbReference type="SAM" id="MobiDB-lite"/>
    </source>
</evidence>
<dbReference type="InterPro" id="IPR023780">
    <property type="entry name" value="Chromo_domain"/>
</dbReference>
<dbReference type="PaxDb" id="121845-A0A1S4ERC2"/>
<dbReference type="FunFam" id="2.40.50.40:FF:000007">
    <property type="entry name" value="Chromobox protein homolog 1"/>
    <property type="match status" value="1"/>
</dbReference>
<dbReference type="GeneID" id="103522714"/>
<evidence type="ECO:0000313" key="6">
    <source>
        <dbReference type="RefSeq" id="XP_017304597.1"/>
    </source>
</evidence>
<evidence type="ECO:0000256" key="1">
    <source>
        <dbReference type="ARBA" id="ARBA00004123"/>
    </source>
</evidence>
<dbReference type="GO" id="GO:0005694">
    <property type="term" value="C:chromosome"/>
    <property type="evidence" value="ECO:0007669"/>
    <property type="project" value="UniProtKB-ARBA"/>
</dbReference>
<evidence type="ECO:0000259" key="4">
    <source>
        <dbReference type="PROSITE" id="PS50013"/>
    </source>
</evidence>